<evidence type="ECO:0000259" key="6">
    <source>
        <dbReference type="Pfam" id="PF01509"/>
    </source>
</evidence>
<dbReference type="Pfam" id="PF01509">
    <property type="entry name" value="TruB_N"/>
    <property type="match status" value="2"/>
</dbReference>
<evidence type="ECO:0000313" key="8">
    <source>
        <dbReference type="Proteomes" id="UP000078597"/>
    </source>
</evidence>
<feature type="region of interest" description="Disordered" evidence="5">
    <location>
        <begin position="1"/>
        <end position="20"/>
    </location>
</feature>
<dbReference type="Proteomes" id="UP000078597">
    <property type="component" value="Unassembled WGS sequence"/>
</dbReference>
<comment type="similarity">
    <text evidence="1">Belongs to the pseudouridine synthase TruB family.</text>
</comment>
<keyword evidence="4" id="KW-0413">Isomerase</keyword>
<feature type="compositionally biased region" description="Basic and acidic residues" evidence="5">
    <location>
        <begin position="152"/>
        <end position="169"/>
    </location>
</feature>
<feature type="region of interest" description="Disordered" evidence="5">
    <location>
        <begin position="99"/>
        <end position="230"/>
    </location>
</feature>
<evidence type="ECO:0000256" key="4">
    <source>
        <dbReference type="ARBA" id="ARBA00023235"/>
    </source>
</evidence>
<evidence type="ECO:0000313" key="7">
    <source>
        <dbReference type="EMBL" id="SBS83166.1"/>
    </source>
</evidence>
<dbReference type="InterPro" id="IPR014780">
    <property type="entry name" value="tRNA_psdUridine_synth_TruB"/>
</dbReference>
<dbReference type="GO" id="GO:0006400">
    <property type="term" value="P:tRNA modification"/>
    <property type="evidence" value="ECO:0007669"/>
    <property type="project" value="TreeGrafter"/>
</dbReference>
<proteinExistence type="inferred from homology"/>
<reference evidence="8" key="1">
    <citation type="submission" date="2016-05" db="EMBL/GenBank/DDBJ databases">
        <authorList>
            <person name="Naeem Raeece"/>
        </authorList>
    </citation>
    <scope>NUCLEOTIDE SEQUENCE [LARGE SCALE GENOMIC DNA]</scope>
</reference>
<dbReference type="PANTHER" id="PTHR13767">
    <property type="entry name" value="TRNA-PSEUDOURIDINE SYNTHASE"/>
    <property type="match status" value="1"/>
</dbReference>
<dbReference type="SUPFAM" id="SSF55120">
    <property type="entry name" value="Pseudouridine synthase"/>
    <property type="match status" value="1"/>
</dbReference>
<feature type="domain" description="Pseudouridine synthase II N-terminal" evidence="6">
    <location>
        <begin position="422"/>
        <end position="502"/>
    </location>
</feature>
<protein>
    <recommendedName>
        <fullName evidence="2">tRNA pseudouridine(55) synthase</fullName>
        <ecNumber evidence="2">5.4.99.25</ecNumber>
    </recommendedName>
</protein>
<dbReference type="GO" id="GO:0160148">
    <property type="term" value="F:tRNA pseudouridine(55) synthase activity"/>
    <property type="evidence" value="ECO:0007669"/>
    <property type="project" value="UniProtKB-EC"/>
</dbReference>
<accession>A0A1A8VU13</accession>
<keyword evidence="3" id="KW-0819">tRNA processing</keyword>
<feature type="compositionally biased region" description="Basic and acidic residues" evidence="5">
    <location>
        <begin position="1"/>
        <end position="10"/>
    </location>
</feature>
<dbReference type="Gene3D" id="3.30.2350.10">
    <property type="entry name" value="Pseudouridine synthase"/>
    <property type="match status" value="1"/>
</dbReference>
<dbReference type="GO" id="GO:0005634">
    <property type="term" value="C:nucleus"/>
    <property type="evidence" value="ECO:0007669"/>
    <property type="project" value="TreeGrafter"/>
</dbReference>
<feature type="compositionally biased region" description="Polar residues" evidence="5">
    <location>
        <begin position="170"/>
        <end position="183"/>
    </location>
</feature>
<name>A0A1A8VU13_PLAMA</name>
<feature type="compositionally biased region" description="Basic and acidic residues" evidence="5">
    <location>
        <begin position="136"/>
        <end position="145"/>
    </location>
</feature>
<dbReference type="GO" id="GO:1990481">
    <property type="term" value="P:mRNA pseudouridine synthesis"/>
    <property type="evidence" value="ECO:0007669"/>
    <property type="project" value="TreeGrafter"/>
</dbReference>
<dbReference type="PANTHER" id="PTHR13767:SF2">
    <property type="entry name" value="PSEUDOURIDYLATE SYNTHASE TRUB1"/>
    <property type="match status" value="1"/>
</dbReference>
<dbReference type="InterPro" id="IPR002501">
    <property type="entry name" value="PsdUridine_synth_N"/>
</dbReference>
<organism evidence="7 8">
    <name type="scientific">Plasmodium malariae</name>
    <dbReference type="NCBI Taxonomy" id="5858"/>
    <lineage>
        <taxon>Eukaryota</taxon>
        <taxon>Sar</taxon>
        <taxon>Alveolata</taxon>
        <taxon>Apicomplexa</taxon>
        <taxon>Aconoidasida</taxon>
        <taxon>Haemosporida</taxon>
        <taxon>Plasmodiidae</taxon>
        <taxon>Plasmodium</taxon>
        <taxon>Plasmodium (Plasmodium)</taxon>
    </lineage>
</organism>
<sequence>MDERPNEKKPSGRPNNGINGENIIKGRVFIEAKLFSSYKNNAGNSAYLNLQNNRKKLSKDTNTRDKFVKRYMSCYVAILLLNSSIPIHYKNKRKLFYTNESTSTGDGKKNDNLKNYKNEEDRTLAGRMSISLRHYKKDDNDKKNFQETSPNVKDDPYKAHEKSLPDRSNIDASVNLSQENNNSVKRKTQGKEEEKTKKENIKKERKNDLNRARKPDSSVWNNNNTHDKRPNVNFNLNMNLHNSVDTYINQFNNKLQTSSSRILRLPLPSENKKNNKNEASIDDILYGGFLNIYKPVNLYSMKVCERVKHVLKKYFSMLNQKKINIKVGHGGTLDPFAEGVLMIGVQKGTKKLTDFLKCYKTYLALAIFGIETDTLDREGNITKVKEVKLGCSETEGGVMHRNDFTRGMMGKDAVKHSEIYEGTISRGKILENLKNFTGWTNQTPPLYSAKRVKGLRLYEYARKNIPVHIKSSKIYISYIKYLNEIELPFLDFQIHCSGGTYIRSLIRDFAYSLKNYATLIKLIRIQQNVYSYADALHYDDINIDNIKNSPLFYGYVKDRLKVLLYVPLSCCQLKEIAQNGQNEQNGQNVRNVQNVRNGQNVRNVQNELNAQNKVKN</sequence>
<evidence type="ECO:0000256" key="1">
    <source>
        <dbReference type="ARBA" id="ARBA00008999"/>
    </source>
</evidence>
<dbReference type="EMBL" id="FLQW01000307">
    <property type="protein sequence ID" value="SBS83166.1"/>
    <property type="molecule type" value="Genomic_DNA"/>
</dbReference>
<dbReference type="EC" id="5.4.99.25" evidence="2"/>
<evidence type="ECO:0000256" key="5">
    <source>
        <dbReference type="SAM" id="MobiDB-lite"/>
    </source>
</evidence>
<feature type="compositionally biased region" description="Basic and acidic residues" evidence="5">
    <location>
        <begin position="106"/>
        <end position="124"/>
    </location>
</feature>
<dbReference type="InterPro" id="IPR020103">
    <property type="entry name" value="PsdUridine_synth_cat_dom_sf"/>
</dbReference>
<dbReference type="VEuPathDB" id="PlasmoDB:PmUG01_00050100"/>
<dbReference type="GO" id="GO:0003723">
    <property type="term" value="F:RNA binding"/>
    <property type="evidence" value="ECO:0007669"/>
    <property type="project" value="InterPro"/>
</dbReference>
<evidence type="ECO:0000256" key="3">
    <source>
        <dbReference type="ARBA" id="ARBA00022694"/>
    </source>
</evidence>
<dbReference type="HAMAP" id="MF_01080">
    <property type="entry name" value="TruB_bact"/>
    <property type="match status" value="1"/>
</dbReference>
<dbReference type="AlphaFoldDB" id="A0A1A8VU13"/>
<feature type="domain" description="Pseudouridine synthase II N-terminal" evidence="6">
    <location>
        <begin position="324"/>
        <end position="385"/>
    </location>
</feature>
<feature type="compositionally biased region" description="Basic and acidic residues" evidence="5">
    <location>
        <begin position="189"/>
        <end position="216"/>
    </location>
</feature>
<evidence type="ECO:0000256" key="2">
    <source>
        <dbReference type="ARBA" id="ARBA00012787"/>
    </source>
</evidence>
<gene>
    <name evidence="7" type="ORF">PMALA_005770</name>
</gene>